<evidence type="ECO:0000256" key="1">
    <source>
        <dbReference type="SAM" id="MobiDB-lite"/>
    </source>
</evidence>
<gene>
    <name evidence="2" type="ORF">NCTC12998_00128</name>
</gene>
<proteinExistence type="predicted"/>
<feature type="compositionally biased region" description="Low complexity" evidence="1">
    <location>
        <begin position="1"/>
        <end position="16"/>
    </location>
</feature>
<protein>
    <submittedName>
        <fullName evidence="2">Uncharacterized protein</fullName>
    </submittedName>
</protein>
<feature type="region of interest" description="Disordered" evidence="1">
    <location>
        <begin position="1"/>
        <end position="44"/>
    </location>
</feature>
<feature type="compositionally biased region" description="Basic and acidic residues" evidence="1">
    <location>
        <begin position="18"/>
        <end position="44"/>
    </location>
</feature>
<evidence type="ECO:0000313" key="2">
    <source>
        <dbReference type="EMBL" id="VFS55487.1"/>
    </source>
</evidence>
<evidence type="ECO:0000313" key="3">
    <source>
        <dbReference type="Proteomes" id="UP000345637"/>
    </source>
</evidence>
<dbReference type="EMBL" id="CAADJE010000001">
    <property type="protein sequence ID" value="VFS55487.1"/>
    <property type="molecule type" value="Genomic_DNA"/>
</dbReference>
<organism evidence="2 3">
    <name type="scientific">Raoultella planticola</name>
    <name type="common">Klebsiella planticola</name>
    <dbReference type="NCBI Taxonomy" id="575"/>
    <lineage>
        <taxon>Bacteria</taxon>
        <taxon>Pseudomonadati</taxon>
        <taxon>Pseudomonadota</taxon>
        <taxon>Gammaproteobacteria</taxon>
        <taxon>Enterobacterales</taxon>
        <taxon>Enterobacteriaceae</taxon>
        <taxon>Klebsiella/Raoultella group</taxon>
        <taxon>Raoultella</taxon>
    </lineage>
</organism>
<accession>A0A485A288</accession>
<dbReference type="Proteomes" id="UP000345637">
    <property type="component" value="Unassembled WGS sequence"/>
</dbReference>
<sequence length="44" mass="4724">MKVSTARTTAGSSSGASRRKDASGKRHGCAEHKDDKDNFFHNSS</sequence>
<reference evidence="2 3" key="1">
    <citation type="submission" date="2019-03" db="EMBL/GenBank/DDBJ databases">
        <authorList>
            <consortium name="Pathogen Informatics"/>
        </authorList>
    </citation>
    <scope>NUCLEOTIDE SEQUENCE [LARGE SCALE GENOMIC DNA]</scope>
    <source>
        <strain evidence="2 3">NCTC12998</strain>
    </source>
</reference>
<dbReference type="AlphaFoldDB" id="A0A485A288"/>
<name>A0A485A288_RAOPL</name>